<evidence type="ECO:0000313" key="1">
    <source>
        <dbReference type="EMBL" id="USQ15372.1"/>
    </source>
</evidence>
<protein>
    <recommendedName>
        <fullName evidence="3">Ankyrin repeat protein</fullName>
    </recommendedName>
</protein>
<organism evidence="1 2">
    <name type="scientific">Legionella lytica</name>
    <dbReference type="NCBI Taxonomy" id="96232"/>
    <lineage>
        <taxon>Bacteria</taxon>
        <taxon>Pseudomonadati</taxon>
        <taxon>Pseudomonadota</taxon>
        <taxon>Gammaproteobacteria</taxon>
        <taxon>Legionellales</taxon>
        <taxon>Legionellaceae</taxon>
        <taxon>Legionella</taxon>
    </lineage>
</organism>
<dbReference type="Proteomes" id="UP001057474">
    <property type="component" value="Plasmid pLlyPCM2298_1"/>
</dbReference>
<sequence>MFTKSFISSDSIVMPNVYDIYDEEGRYFIRDAQIEIKEQLENFRQSPEFNLLKSQYESLLNKLNDWCAEHQCRIMLDDETINIEQVTPAFEILRNSLFDRNNYFGAHEAIFFSEGKQALEELWLLLQDELIPLDEKKNALMELQRNVDVCADGIVTHIRQAQNAVKAYKGIKNTLQAIKTEFIRQHSTPYVQSLYSDSGNYEAFEIHYANAFYNLVAKDFGLLEQDDTYIDDLEKEIIPEHIWHYQKMLQEQATPSRMLEILWLKLRTDLSWMYSELSDEMKSLSANAQDFSQEGNNTFLFQQESMLISQVLEQWNAKYGALITLSFYDLAALDDKNIIVLLELPAVIKALEPKIMRNFSEHYLTPTQRFTLKINSQLTVHFHHGLLWCEDNQLLRTITLEDFRKINIENLNDHDKVHYCFVIEQLCVLFPEDTKSLLASLDDELLKIIWNNGLINCILNLEDMYPRSFLDPTQENKAGLKDLIIRYPRKILHYIANKDDYETKMAIFDVICDFENVGKTTLLGYAAHAQMWNYIFNLLDNCYLTREQFLATISYNQHDNVNIVWTLVAEQQWGLIESLISDGLIHSSHFSSCPLNEESRYKEYNVLDLLARGKQWDFIENLLEKDVITAELLVPIRQEAINGQKFWRALFRNQKWELISLVVEKKLVTTAMLTPVNEDRRVLEELSANSQWSILEKLFNQEGLITEELLLKSKSAYLLFNFVEAKQVGLINILLQKKLITPAVIKPITINDENIFHLLARTQQWEILRKFFDIKELITPEIFNLQVSTFILPSRVNISNRKEFALWVQMVLEKSLQEINLLWFLAKYKQWDLIDFLLQKELITSSMLSSMPEVTIASENIFQGQNVLYLLGKNCQWELLEKFAKKDLITAELLHPKIVLQDTPIPESVHLTVSPHCLSKPQS</sequence>
<accession>A0ABY4YCI8</accession>
<keyword evidence="2" id="KW-1185">Reference proteome</keyword>
<name>A0ABY4YCI8_9GAMM</name>
<dbReference type="EMBL" id="CP071528">
    <property type="protein sequence ID" value="USQ15372.1"/>
    <property type="molecule type" value="Genomic_DNA"/>
</dbReference>
<proteinExistence type="predicted"/>
<geneLocation type="plasmid" evidence="1 2">
    <name>pLlyPCM2298_1</name>
</geneLocation>
<dbReference type="RefSeq" id="WP_252582609.1">
    <property type="nucleotide sequence ID" value="NZ_CP071528.1"/>
</dbReference>
<gene>
    <name evidence="1" type="ORF">J2N86_14065</name>
</gene>
<keyword evidence="1" id="KW-0614">Plasmid</keyword>
<evidence type="ECO:0000313" key="2">
    <source>
        <dbReference type="Proteomes" id="UP001057474"/>
    </source>
</evidence>
<reference evidence="1" key="1">
    <citation type="submission" date="2021-03" db="EMBL/GenBank/DDBJ databases">
        <title>Legionella lytica PCM 2298.</title>
        <authorList>
            <person name="Koper P."/>
        </authorList>
    </citation>
    <scope>NUCLEOTIDE SEQUENCE</scope>
    <source>
        <strain evidence="1">PCM 2298</strain>
        <plasmid evidence="1">pLlyPCM2298_1</plasmid>
    </source>
</reference>
<evidence type="ECO:0008006" key="3">
    <source>
        <dbReference type="Google" id="ProtNLM"/>
    </source>
</evidence>